<proteinExistence type="predicted"/>
<protein>
    <submittedName>
        <fullName evidence="1">Uncharacterized protein</fullName>
    </submittedName>
</protein>
<sequence length="386" mass="44166">MEEDWKTVSNEENYASVSDLWDLTEADMLEEIWKDLPSDILERILPWVPVRHLLRLRAVCKDWRSIFSAKSFQKLYSNIYQQEPWLLLFPEDDTTSLGYDPSSCKWITLPFNFLPLKSRSVASDNGLVCSMPKIGHSGLIYVCNPILKTWREVTRPLVLSRLFFLVIGVIVEKASATASSSFKIVVAGSELISEDSSLFNLTTEVFDSRSSSWRRTGSISVETPISAWKAVSNGVMYCLTRTRPNSVIGYNVAKGLWTKIEAPMPGNMTSVMLIDHRSRLHMVGGVRSQGVAYEICIWELQNKNMEWVEVERMPKELSAELLMSSSKRFTCVGHGDLIYFSSKWFPQILLFSFSQRTWQWLQCCPGLLNPHYCMLRGLSFDPRLDV</sequence>
<dbReference type="Proteomes" id="UP001162992">
    <property type="component" value="Chromosome 8"/>
</dbReference>
<accession>A0ACC2CWM7</accession>
<dbReference type="EMBL" id="CM055099">
    <property type="protein sequence ID" value="KAJ7546385.1"/>
    <property type="molecule type" value="Genomic_DNA"/>
</dbReference>
<comment type="caution">
    <text evidence="1">The sequence shown here is derived from an EMBL/GenBank/DDBJ whole genome shotgun (WGS) entry which is preliminary data.</text>
</comment>
<gene>
    <name evidence="1" type="ORF">O6H91_08G038000</name>
</gene>
<evidence type="ECO:0000313" key="2">
    <source>
        <dbReference type="Proteomes" id="UP001162992"/>
    </source>
</evidence>
<keyword evidence="2" id="KW-1185">Reference proteome</keyword>
<evidence type="ECO:0000313" key="1">
    <source>
        <dbReference type="EMBL" id="KAJ7546385.1"/>
    </source>
</evidence>
<organism evidence="1 2">
    <name type="scientific">Diphasiastrum complanatum</name>
    <name type="common">Issler's clubmoss</name>
    <name type="synonym">Lycopodium complanatum</name>
    <dbReference type="NCBI Taxonomy" id="34168"/>
    <lineage>
        <taxon>Eukaryota</taxon>
        <taxon>Viridiplantae</taxon>
        <taxon>Streptophyta</taxon>
        <taxon>Embryophyta</taxon>
        <taxon>Tracheophyta</taxon>
        <taxon>Lycopodiopsida</taxon>
        <taxon>Lycopodiales</taxon>
        <taxon>Lycopodiaceae</taxon>
        <taxon>Lycopodioideae</taxon>
        <taxon>Diphasiastrum</taxon>
    </lineage>
</organism>
<reference evidence="2" key="1">
    <citation type="journal article" date="2024" name="Proc. Natl. Acad. Sci. U.S.A.">
        <title>Extraordinary preservation of gene collinearity over three hundred million years revealed in homosporous lycophytes.</title>
        <authorList>
            <person name="Li C."/>
            <person name="Wickell D."/>
            <person name="Kuo L.Y."/>
            <person name="Chen X."/>
            <person name="Nie B."/>
            <person name="Liao X."/>
            <person name="Peng D."/>
            <person name="Ji J."/>
            <person name="Jenkins J."/>
            <person name="Williams M."/>
            <person name="Shu S."/>
            <person name="Plott C."/>
            <person name="Barry K."/>
            <person name="Rajasekar S."/>
            <person name="Grimwood J."/>
            <person name="Han X."/>
            <person name="Sun S."/>
            <person name="Hou Z."/>
            <person name="He W."/>
            <person name="Dai G."/>
            <person name="Sun C."/>
            <person name="Schmutz J."/>
            <person name="Leebens-Mack J.H."/>
            <person name="Li F.W."/>
            <person name="Wang L."/>
        </authorList>
    </citation>
    <scope>NUCLEOTIDE SEQUENCE [LARGE SCALE GENOMIC DNA]</scope>
    <source>
        <strain evidence="2">cv. PW_Plant_1</strain>
    </source>
</reference>
<name>A0ACC2CWM7_DIPCM</name>